<evidence type="ECO:0000256" key="2">
    <source>
        <dbReference type="ARBA" id="ARBA00023002"/>
    </source>
</evidence>
<evidence type="ECO:0000313" key="4">
    <source>
        <dbReference type="Proteomes" id="UP000564573"/>
    </source>
</evidence>
<dbReference type="RefSeq" id="WP_183786751.1">
    <property type="nucleotide sequence ID" value="NZ_JACIBS010000005.1"/>
</dbReference>
<keyword evidence="4" id="KW-1185">Reference proteome</keyword>
<gene>
    <name evidence="3" type="ORF">FB384_004497</name>
</gene>
<reference evidence="3 4" key="1">
    <citation type="submission" date="2020-08" db="EMBL/GenBank/DDBJ databases">
        <title>Sequencing the genomes of 1000 actinobacteria strains.</title>
        <authorList>
            <person name="Klenk H.-P."/>
        </authorList>
    </citation>
    <scope>NUCLEOTIDE SEQUENCE [LARGE SCALE GENOMIC DNA]</scope>
    <source>
        <strain evidence="3 4">DSM 45267</strain>
    </source>
</reference>
<dbReference type="PRINTS" id="PR00081">
    <property type="entry name" value="GDHRDH"/>
</dbReference>
<comment type="caution">
    <text evidence="3">The sequence shown here is derived from an EMBL/GenBank/DDBJ whole genome shotgun (WGS) entry which is preliminary data.</text>
</comment>
<dbReference type="PROSITE" id="PS00061">
    <property type="entry name" value="ADH_SHORT"/>
    <property type="match status" value="1"/>
</dbReference>
<dbReference type="InterPro" id="IPR002347">
    <property type="entry name" value="SDR_fam"/>
</dbReference>
<dbReference type="Gene3D" id="3.40.50.720">
    <property type="entry name" value="NAD(P)-binding Rossmann-like Domain"/>
    <property type="match status" value="1"/>
</dbReference>
<dbReference type="InterPro" id="IPR020904">
    <property type="entry name" value="Sc_DH/Rdtase_CS"/>
</dbReference>
<dbReference type="GO" id="GO:0016616">
    <property type="term" value="F:oxidoreductase activity, acting on the CH-OH group of donors, NAD or NADP as acceptor"/>
    <property type="evidence" value="ECO:0007669"/>
    <property type="project" value="TreeGrafter"/>
</dbReference>
<dbReference type="AlphaFoldDB" id="A0A839XU34"/>
<accession>A0A839XU34</accession>
<dbReference type="NCBIfam" id="NF005559">
    <property type="entry name" value="PRK07231.1"/>
    <property type="match status" value="1"/>
</dbReference>
<dbReference type="Proteomes" id="UP000564573">
    <property type="component" value="Unassembled WGS sequence"/>
</dbReference>
<dbReference type="EMBL" id="JACIBS010000005">
    <property type="protein sequence ID" value="MBB3665539.1"/>
    <property type="molecule type" value="Genomic_DNA"/>
</dbReference>
<keyword evidence="2" id="KW-0560">Oxidoreductase</keyword>
<dbReference type="SUPFAM" id="SSF51735">
    <property type="entry name" value="NAD(P)-binding Rossmann-fold domains"/>
    <property type="match status" value="1"/>
</dbReference>
<sequence length="254" mass="25815">MSERAGVLAGKVAVVTGASGGIGRAVACALARAGADVGLLARRREALEETAAMVEPTGRRTVVATADVTDEDQVAEAVAGVAAELGDPTVVVNNAGGARFLAPLAEMRLSGWQKTVALNLDAPLICAHAALPGMIRAGGGSVVHVGSIVGESAQHGMAHYGTSKAGLTMLSRAMAREWGRHGIRSNVVVPGLVDSGAHEHYESDTNMGRLYSAEIPLGRWATPEEIAAPVVFLASDAASYVTGGTLVVDGGQTS</sequence>
<dbReference type="PANTHER" id="PTHR42760">
    <property type="entry name" value="SHORT-CHAIN DEHYDROGENASES/REDUCTASES FAMILY MEMBER"/>
    <property type="match status" value="1"/>
</dbReference>
<organism evidence="3 4">
    <name type="scientific">Prauserella sediminis</name>
    <dbReference type="NCBI Taxonomy" id="577680"/>
    <lineage>
        <taxon>Bacteria</taxon>
        <taxon>Bacillati</taxon>
        <taxon>Actinomycetota</taxon>
        <taxon>Actinomycetes</taxon>
        <taxon>Pseudonocardiales</taxon>
        <taxon>Pseudonocardiaceae</taxon>
        <taxon>Prauserella</taxon>
        <taxon>Prauserella salsuginis group</taxon>
    </lineage>
</organism>
<dbReference type="FunFam" id="3.40.50.720:FF:000084">
    <property type="entry name" value="Short-chain dehydrogenase reductase"/>
    <property type="match status" value="1"/>
</dbReference>
<dbReference type="Pfam" id="PF13561">
    <property type="entry name" value="adh_short_C2"/>
    <property type="match status" value="1"/>
</dbReference>
<evidence type="ECO:0000256" key="1">
    <source>
        <dbReference type="ARBA" id="ARBA00006484"/>
    </source>
</evidence>
<dbReference type="InterPro" id="IPR036291">
    <property type="entry name" value="NAD(P)-bd_dom_sf"/>
</dbReference>
<name>A0A839XU34_9PSEU</name>
<evidence type="ECO:0000313" key="3">
    <source>
        <dbReference type="EMBL" id="MBB3665539.1"/>
    </source>
</evidence>
<dbReference type="PRINTS" id="PR00080">
    <property type="entry name" value="SDRFAMILY"/>
</dbReference>
<protein>
    <submittedName>
        <fullName evidence="3">NAD(P)-dependent dehydrogenase (Short-subunit alcohol dehydrogenase family)</fullName>
    </submittedName>
</protein>
<comment type="similarity">
    <text evidence="1">Belongs to the short-chain dehydrogenases/reductases (SDR) family.</text>
</comment>
<dbReference type="CDD" id="cd05233">
    <property type="entry name" value="SDR_c"/>
    <property type="match status" value="1"/>
</dbReference>
<proteinExistence type="inferred from homology"/>